<dbReference type="GO" id="GO:0005886">
    <property type="term" value="C:plasma membrane"/>
    <property type="evidence" value="ECO:0007669"/>
    <property type="project" value="UniProtKB-SubCell"/>
</dbReference>
<feature type="transmembrane region" description="Helical" evidence="8">
    <location>
        <begin position="400"/>
        <end position="420"/>
    </location>
</feature>
<evidence type="ECO:0000313" key="12">
    <source>
        <dbReference type="Proteomes" id="UP000244180"/>
    </source>
</evidence>
<keyword evidence="7 8" id="KW-0472">Membrane</keyword>
<comment type="caution">
    <text evidence="11">The sequence shown here is derived from an EMBL/GenBank/DDBJ whole genome shotgun (WGS) entry which is preliminary data.</text>
</comment>
<dbReference type="SUPFAM" id="SSF161098">
    <property type="entry name" value="MetI-like"/>
    <property type="match status" value="2"/>
</dbReference>
<proteinExistence type="inferred from homology"/>
<dbReference type="EMBL" id="PEBV01000003">
    <property type="protein sequence ID" value="PTQ54612.1"/>
    <property type="molecule type" value="Genomic_DNA"/>
</dbReference>
<comment type="similarity">
    <text evidence="8">Belongs to the binding-protein-dependent transport system permease family.</text>
</comment>
<evidence type="ECO:0000313" key="11">
    <source>
        <dbReference type="EMBL" id="PTQ54612.1"/>
    </source>
</evidence>
<evidence type="ECO:0000256" key="4">
    <source>
        <dbReference type="ARBA" id="ARBA00022519"/>
    </source>
</evidence>
<feature type="transmembrane region" description="Helical" evidence="8">
    <location>
        <begin position="251"/>
        <end position="269"/>
    </location>
</feature>
<evidence type="ECO:0000256" key="3">
    <source>
        <dbReference type="ARBA" id="ARBA00022475"/>
    </source>
</evidence>
<feature type="transmembrane region" description="Helical" evidence="8">
    <location>
        <begin position="205"/>
        <end position="231"/>
    </location>
</feature>
<reference evidence="11 12" key="1">
    <citation type="submission" date="2017-08" db="EMBL/GenBank/DDBJ databases">
        <title>Burning lignite coal seam in the remote Altai Mountains harbors a hydrogen-driven thermophilic microbial community.</title>
        <authorList>
            <person name="Kadnikov V.V."/>
            <person name="Mardanov A.V."/>
            <person name="Ivasenko D."/>
            <person name="Beletsky A.V."/>
            <person name="Karnachuk O.V."/>
            <person name="Ravin N.V."/>
        </authorList>
    </citation>
    <scope>NUCLEOTIDE SEQUENCE [LARGE SCALE GENOMIC DNA]</scope>
    <source>
        <strain evidence="11">AL33</strain>
    </source>
</reference>
<feature type="domain" description="ABC transmembrane type-1" evidence="10">
    <location>
        <begin position="61"/>
        <end position="268"/>
    </location>
</feature>
<dbReference type="InterPro" id="IPR000515">
    <property type="entry name" value="MetI-like"/>
</dbReference>
<evidence type="ECO:0000256" key="9">
    <source>
        <dbReference type="SAM" id="MobiDB-lite"/>
    </source>
</evidence>
<keyword evidence="6 8" id="KW-1133">Transmembrane helix</keyword>
<evidence type="ECO:0000256" key="8">
    <source>
        <dbReference type="RuleBase" id="RU363032"/>
    </source>
</evidence>
<dbReference type="PROSITE" id="PS50928">
    <property type="entry name" value="ABC_TM1"/>
    <property type="match status" value="2"/>
</dbReference>
<name>A0A2T5GEJ9_HYDSH</name>
<feature type="transmembrane region" description="Helical" evidence="8">
    <location>
        <begin position="100"/>
        <end position="122"/>
    </location>
</feature>
<dbReference type="AlphaFoldDB" id="A0A2T5GEJ9"/>
<evidence type="ECO:0000256" key="1">
    <source>
        <dbReference type="ARBA" id="ARBA00004429"/>
    </source>
</evidence>
<evidence type="ECO:0000256" key="2">
    <source>
        <dbReference type="ARBA" id="ARBA00022448"/>
    </source>
</evidence>
<feature type="transmembrane region" description="Helical" evidence="8">
    <location>
        <begin position="142"/>
        <end position="167"/>
    </location>
</feature>
<evidence type="ECO:0000256" key="5">
    <source>
        <dbReference type="ARBA" id="ARBA00022692"/>
    </source>
</evidence>
<accession>A0A2T5GEJ9</accession>
<dbReference type="PANTHER" id="PTHR43357:SF3">
    <property type="entry name" value="FE(3+)-TRANSPORT SYSTEM PERMEASE PROTEIN FBPB 2"/>
    <property type="match status" value="1"/>
</dbReference>
<dbReference type="Pfam" id="PF00528">
    <property type="entry name" value="BPD_transp_1"/>
    <property type="match status" value="1"/>
</dbReference>
<keyword evidence="3" id="KW-1003">Cell membrane</keyword>
<feature type="transmembrane region" description="Helical" evidence="8">
    <location>
        <begin position="371"/>
        <end position="394"/>
    </location>
</feature>
<keyword evidence="4" id="KW-0997">Cell inner membrane</keyword>
<protein>
    <submittedName>
        <fullName evidence="11">Ferric iron ABC transporter, permease protein</fullName>
    </submittedName>
</protein>
<comment type="subcellular location">
    <subcellularLocation>
        <location evidence="1">Cell inner membrane</location>
        <topology evidence="1">Multi-pass membrane protein</topology>
    </subcellularLocation>
    <subcellularLocation>
        <location evidence="8">Cell membrane</location>
        <topology evidence="8">Multi-pass membrane protein</topology>
    </subcellularLocation>
</comment>
<gene>
    <name evidence="11" type="ORF">HSCHL_0191</name>
</gene>
<keyword evidence="2 8" id="KW-0813">Transport</keyword>
<feature type="region of interest" description="Disordered" evidence="9">
    <location>
        <begin position="537"/>
        <end position="559"/>
    </location>
</feature>
<dbReference type="CDD" id="cd06261">
    <property type="entry name" value="TM_PBP2"/>
    <property type="match status" value="2"/>
</dbReference>
<evidence type="ECO:0000256" key="6">
    <source>
        <dbReference type="ARBA" id="ARBA00022989"/>
    </source>
</evidence>
<feature type="transmembrane region" description="Helical" evidence="8">
    <location>
        <begin position="339"/>
        <end position="359"/>
    </location>
</feature>
<evidence type="ECO:0000259" key="10">
    <source>
        <dbReference type="PROSITE" id="PS50928"/>
    </source>
</evidence>
<dbReference type="InterPro" id="IPR035906">
    <property type="entry name" value="MetI-like_sf"/>
</dbReference>
<dbReference type="Gene3D" id="1.10.3720.10">
    <property type="entry name" value="MetI-like"/>
    <property type="match status" value="2"/>
</dbReference>
<feature type="transmembrane region" description="Helical" evidence="8">
    <location>
        <begin position="290"/>
        <end position="313"/>
    </location>
</feature>
<keyword evidence="5 8" id="KW-0812">Transmembrane</keyword>
<evidence type="ECO:0000256" key="7">
    <source>
        <dbReference type="ARBA" id="ARBA00023136"/>
    </source>
</evidence>
<organism evidence="11 12">
    <name type="scientific">Hydrogenibacillus schlegelii</name>
    <name type="common">Bacillus schlegelii</name>
    <dbReference type="NCBI Taxonomy" id="1484"/>
    <lineage>
        <taxon>Bacteria</taxon>
        <taxon>Bacillati</taxon>
        <taxon>Bacillota</taxon>
        <taxon>Bacilli</taxon>
        <taxon>Bacillales</taxon>
        <taxon>Bacillales Family X. Incertae Sedis</taxon>
        <taxon>Hydrogenibacillus</taxon>
    </lineage>
</organism>
<dbReference type="PANTHER" id="PTHR43357">
    <property type="entry name" value="INNER MEMBRANE ABC TRANSPORTER PERMEASE PROTEIN YDCV"/>
    <property type="match status" value="1"/>
</dbReference>
<feature type="transmembrane region" description="Helical" evidence="8">
    <location>
        <begin position="21"/>
        <end position="42"/>
    </location>
</feature>
<sequence>MAYYKTIKSRMEIKMGVRWGLLAAAVTAIFIAPAAPLIWSLLAPPSEHWAFIVRHWLLADALTTLALAGITAGLAAGLGTGLAWLYTAYDFPFRRGLGRLAPLSLAVPPYIAAFLYVDFLSFTGPVQSFLRDGLGLPPRAAYVHLPPAALAVGLYTLFLFPYVYWFVLGDLARQDGAVIESARLLGAGPGRTFVRVVVPMSRRAIVAGAFFVAFEVLGDYGLAAYLGLGTLSTGIFRAWYQLGDLRSAERIAAGFLLLLFGLVLAERALGRNRLPSVPRPRPIRPVPLRGWRAAGAVAAFLFPIAFGVLVPLYELGRLLRFAVQAGTVGSVVAPLRHTLALTVLGAVGIVALGTLLSVVGRHGPGRWTAAFPRIFLAAYAVPGAVIAIGVLGLAEPLRAHLPPAIGAFLFGTPLLVLYAYHTRYLAVGVEAIGSAGARLGRRTVEAARLLGAGPLQAIWRVEFPLLRPAMGSAALVAAVELAKELPLTLLLRPFDFETLATAAFRYAADERLPQAALPSLVIVGLAMAATLGLRSGAGAKPPEARGGREEDGDGAGPAR</sequence>
<feature type="transmembrane region" description="Helical" evidence="8">
    <location>
        <begin position="62"/>
        <end position="88"/>
    </location>
</feature>
<dbReference type="Proteomes" id="UP000244180">
    <property type="component" value="Unassembled WGS sequence"/>
</dbReference>
<dbReference type="GO" id="GO:0055085">
    <property type="term" value="P:transmembrane transport"/>
    <property type="evidence" value="ECO:0007669"/>
    <property type="project" value="InterPro"/>
</dbReference>
<feature type="domain" description="ABC transmembrane type-1" evidence="10">
    <location>
        <begin position="335"/>
        <end position="533"/>
    </location>
</feature>
<dbReference type="RefSeq" id="WP_272999610.1">
    <property type="nucleotide sequence ID" value="NZ_PEBV01000003.1"/>
</dbReference>